<evidence type="ECO:0000259" key="5">
    <source>
        <dbReference type="Pfam" id="PF00501"/>
    </source>
</evidence>
<dbReference type="InterPro" id="IPR000873">
    <property type="entry name" value="AMP-dep_synth/lig_dom"/>
</dbReference>
<dbReference type="CDD" id="cd05971">
    <property type="entry name" value="MACS_like_3"/>
    <property type="match status" value="1"/>
</dbReference>
<dbReference type="Pfam" id="PF00501">
    <property type="entry name" value="AMP-binding"/>
    <property type="match status" value="1"/>
</dbReference>
<evidence type="ECO:0000256" key="1">
    <source>
        <dbReference type="ARBA" id="ARBA00006432"/>
    </source>
</evidence>
<feature type="domain" description="AMP-binding enzyme C-terminal" evidence="6">
    <location>
        <begin position="453"/>
        <end position="530"/>
    </location>
</feature>
<dbReference type="PROSITE" id="PS00455">
    <property type="entry name" value="AMP_BINDING"/>
    <property type="match status" value="1"/>
</dbReference>
<dbReference type="InterPro" id="IPR049515">
    <property type="entry name" value="MACS_put"/>
</dbReference>
<dbReference type="EMBL" id="CP049362">
    <property type="protein sequence ID" value="QXX78302.1"/>
    <property type="molecule type" value="Genomic_DNA"/>
</dbReference>
<reference evidence="7 8" key="1">
    <citation type="submission" date="2020-02" db="EMBL/GenBank/DDBJ databases">
        <title>Partial ammonium oxidation to N2 by heterotrophic bacteria.</title>
        <authorList>
            <person name="Wu M."/>
        </authorList>
    </citation>
    <scope>NUCLEOTIDE SEQUENCE [LARGE SCALE GENOMIC DNA]</scope>
    <source>
        <strain evidence="7 8">HO-1</strain>
    </source>
</reference>
<dbReference type="InterPro" id="IPR025110">
    <property type="entry name" value="AMP-bd_C"/>
</dbReference>
<evidence type="ECO:0000259" key="6">
    <source>
        <dbReference type="Pfam" id="PF13193"/>
    </source>
</evidence>
<evidence type="ECO:0000256" key="4">
    <source>
        <dbReference type="ARBA" id="ARBA00022840"/>
    </source>
</evidence>
<evidence type="ECO:0000256" key="2">
    <source>
        <dbReference type="ARBA" id="ARBA00022598"/>
    </source>
</evidence>
<evidence type="ECO:0000256" key="3">
    <source>
        <dbReference type="ARBA" id="ARBA00022741"/>
    </source>
</evidence>
<comment type="similarity">
    <text evidence="1">Belongs to the ATP-dependent AMP-binding enzyme family.</text>
</comment>
<keyword evidence="3" id="KW-0547">Nucleotide-binding</keyword>
<proteinExistence type="inferred from homology"/>
<name>A0ABX8SQI9_9BURK</name>
<dbReference type="Proteomes" id="UP000826050">
    <property type="component" value="Chromosome"/>
</dbReference>
<feature type="domain" description="AMP-dependent synthetase/ligase" evidence="5">
    <location>
        <begin position="38"/>
        <end position="402"/>
    </location>
</feature>
<keyword evidence="4" id="KW-0067">ATP-binding</keyword>
<dbReference type="InterPro" id="IPR051087">
    <property type="entry name" value="Mitochondrial_ACSM"/>
</dbReference>
<protein>
    <submittedName>
        <fullName evidence="7">AMP-binding protein</fullName>
    </submittedName>
</protein>
<sequence length="541" mass="59945">MLSADSAYSQSYSEFHWSIPEHYNIAHDACDKWADGSGRLALIQQLSDGQVKRYTFDQLKAWSDSLTAAWQAQGIQPGDRIAIFLAQGLETALAHLATYKIGAIAMPLFTLFGTEALRYRLNDSGASTLITDQQGLETVLPLREHLPQLKHLYQTDSQQDQEQALSLWHAIHTHPEPAPRTLTTRADDPALLIYTSGTTGSAKGALHAHRVLLGHLPGVEMSHNFLPTGEGLMWTPADWAWIGGLLDVLLPAWHHGIPVLAYRFPKFDAEATWRLMSEQGVTHTFLPPTALKMLRRSQWSREQWPLKLRSIASGGESLGAQLLDWAKQELGITINEFYGQTECNMIVSSCSAWFPGQAGKIGKPVPGHRVAIVDDQGQIQKAGVEGHIAVQAPDPVMFLGYWQRPEATKEKFVGNWLLTGDKGTQDEHGYIQFVGRDDDVITSSGYRIGPGPIEDGLMGHPAVAMAAVIGVPDPERTEVVKAFIVLKEDVEPSQNLIKEIQEHIKRRVAAHEYPRLIEFVDALPMTTTGKVIRHALRKLSQ</sequence>
<keyword evidence="2" id="KW-0436">Ligase</keyword>
<evidence type="ECO:0000313" key="8">
    <source>
        <dbReference type="Proteomes" id="UP000826050"/>
    </source>
</evidence>
<accession>A0ABX8SQI9</accession>
<dbReference type="PANTHER" id="PTHR43605">
    <property type="entry name" value="ACYL-COENZYME A SYNTHETASE"/>
    <property type="match status" value="1"/>
</dbReference>
<evidence type="ECO:0000313" key="7">
    <source>
        <dbReference type="EMBL" id="QXX78302.1"/>
    </source>
</evidence>
<gene>
    <name evidence="7" type="ORF">FE795_04230</name>
</gene>
<organism evidence="7 8">
    <name type="scientific">Alcaligenes ammonioxydans</name>
    <dbReference type="NCBI Taxonomy" id="2582914"/>
    <lineage>
        <taxon>Bacteria</taxon>
        <taxon>Pseudomonadati</taxon>
        <taxon>Pseudomonadota</taxon>
        <taxon>Betaproteobacteria</taxon>
        <taxon>Burkholderiales</taxon>
        <taxon>Alcaligenaceae</taxon>
        <taxon>Alcaligenes</taxon>
    </lineage>
</organism>
<dbReference type="Pfam" id="PF13193">
    <property type="entry name" value="AMP-binding_C"/>
    <property type="match status" value="1"/>
</dbReference>
<dbReference type="PANTHER" id="PTHR43605:SF10">
    <property type="entry name" value="ACYL-COA SYNTHETASE MEDIUM CHAIN FAMILY MEMBER 3"/>
    <property type="match status" value="1"/>
</dbReference>
<dbReference type="InterPro" id="IPR020845">
    <property type="entry name" value="AMP-binding_CS"/>
</dbReference>
<dbReference type="RefSeq" id="WP_219235742.1">
    <property type="nucleotide sequence ID" value="NZ_CP049362.1"/>
</dbReference>
<keyword evidence="8" id="KW-1185">Reference proteome</keyword>